<keyword evidence="2" id="KW-0812">Transmembrane</keyword>
<evidence type="ECO:0000256" key="1">
    <source>
        <dbReference type="SAM" id="MobiDB-lite"/>
    </source>
</evidence>
<feature type="transmembrane region" description="Helical" evidence="2">
    <location>
        <begin position="59"/>
        <end position="81"/>
    </location>
</feature>
<feature type="compositionally biased region" description="Polar residues" evidence="1">
    <location>
        <begin position="1"/>
        <end position="21"/>
    </location>
</feature>
<accession>R8BH98</accession>
<dbReference type="eggNOG" id="ENOG502SEBV">
    <property type="taxonomic scope" value="Eukaryota"/>
</dbReference>
<evidence type="ECO:0000313" key="3">
    <source>
        <dbReference type="EMBL" id="EON98676.1"/>
    </source>
</evidence>
<dbReference type="Pfam" id="PF08058">
    <property type="entry name" value="NPCC"/>
    <property type="match status" value="1"/>
</dbReference>
<dbReference type="EMBL" id="KB933203">
    <property type="protein sequence ID" value="EON98676.1"/>
    <property type="molecule type" value="Genomic_DNA"/>
</dbReference>
<feature type="region of interest" description="Disordered" evidence="1">
    <location>
        <begin position="1"/>
        <end position="34"/>
    </location>
</feature>
<dbReference type="GO" id="GO:0005640">
    <property type="term" value="C:nuclear outer membrane"/>
    <property type="evidence" value="ECO:0007669"/>
    <property type="project" value="TreeGrafter"/>
</dbReference>
<dbReference type="PANTHER" id="PTHR28003:SF1">
    <property type="entry name" value="NUCLEOPORIN POM34"/>
    <property type="match status" value="1"/>
</dbReference>
<dbReference type="HOGENOM" id="CLU_1918530_0_0_1"/>
<evidence type="ECO:0000256" key="2">
    <source>
        <dbReference type="SAM" id="Phobius"/>
    </source>
</evidence>
<sequence length="132" mass="14623">MSSTAIATRSTSKSPSFSTPLKKSAQVVDSPGNWRHPRLEEITRRQNATVFNERNIRTIVYNVGALAALWVLHLFSTRLGLMRLFTGSTKTARSLAAGPTEGRSVRHSAHTIPTQTPWLATRCRYSNTELGI</sequence>
<dbReference type="Proteomes" id="UP000014074">
    <property type="component" value="Unassembled WGS sequence"/>
</dbReference>
<dbReference type="OrthoDB" id="429932at2759"/>
<dbReference type="KEGG" id="tmn:UCRPA7_5819"/>
<dbReference type="RefSeq" id="XP_007916554.1">
    <property type="nucleotide sequence ID" value="XM_007918363.1"/>
</dbReference>
<dbReference type="PANTHER" id="PTHR28003">
    <property type="entry name" value="NUCLEOPORIN POM34"/>
    <property type="match status" value="1"/>
</dbReference>
<keyword evidence="2" id="KW-1133">Transmembrane helix</keyword>
<name>R8BH98_PHAM7</name>
<organism evidence="3 4">
    <name type="scientific">Phaeoacremonium minimum (strain UCR-PA7)</name>
    <name type="common">Esca disease fungus</name>
    <name type="synonym">Togninia minima</name>
    <dbReference type="NCBI Taxonomy" id="1286976"/>
    <lineage>
        <taxon>Eukaryota</taxon>
        <taxon>Fungi</taxon>
        <taxon>Dikarya</taxon>
        <taxon>Ascomycota</taxon>
        <taxon>Pezizomycotina</taxon>
        <taxon>Sordariomycetes</taxon>
        <taxon>Sordariomycetidae</taxon>
        <taxon>Togniniales</taxon>
        <taxon>Togniniaceae</taxon>
        <taxon>Phaeoacremonium</taxon>
    </lineage>
</organism>
<keyword evidence="4" id="KW-1185">Reference proteome</keyword>
<dbReference type="GO" id="GO:0070762">
    <property type="term" value="C:nuclear pore transmembrane ring"/>
    <property type="evidence" value="ECO:0007669"/>
    <property type="project" value="TreeGrafter"/>
</dbReference>
<dbReference type="InterPro" id="IPR012578">
    <property type="entry name" value="Nucl_pore_cmplx"/>
</dbReference>
<dbReference type="GeneID" id="19326412"/>
<evidence type="ECO:0000313" key="4">
    <source>
        <dbReference type="Proteomes" id="UP000014074"/>
    </source>
</evidence>
<dbReference type="GO" id="GO:0006606">
    <property type="term" value="P:protein import into nucleus"/>
    <property type="evidence" value="ECO:0007669"/>
    <property type="project" value="TreeGrafter"/>
</dbReference>
<reference evidence="4" key="1">
    <citation type="journal article" date="2013" name="Genome Announc.">
        <title>Draft genome sequence of the ascomycete Phaeoacremonium aleophilum strain UCR-PA7, a causal agent of the esca disease complex in grapevines.</title>
        <authorList>
            <person name="Blanco-Ulate B."/>
            <person name="Rolshausen P."/>
            <person name="Cantu D."/>
        </authorList>
    </citation>
    <scope>NUCLEOTIDE SEQUENCE [LARGE SCALE GENOMIC DNA]</scope>
    <source>
        <strain evidence="4">UCR-PA7</strain>
    </source>
</reference>
<keyword evidence="2" id="KW-0472">Membrane</keyword>
<gene>
    <name evidence="3" type="ORF">UCRPA7_5819</name>
</gene>
<dbReference type="GO" id="GO:0030474">
    <property type="term" value="P:spindle pole body duplication"/>
    <property type="evidence" value="ECO:0007669"/>
    <property type="project" value="TreeGrafter"/>
</dbReference>
<proteinExistence type="predicted"/>
<dbReference type="AlphaFoldDB" id="R8BH98"/>
<protein>
    <submittedName>
        <fullName evidence="3">Putative nuclear pore complex component protein</fullName>
    </submittedName>
</protein>